<comment type="caution">
    <text evidence="1">The sequence shown here is derived from an EMBL/GenBank/DDBJ whole genome shotgun (WGS) entry which is preliminary data.</text>
</comment>
<dbReference type="Proteomes" id="UP001596310">
    <property type="component" value="Unassembled WGS sequence"/>
</dbReference>
<sequence length="113" mass="12931">MPTLKKIRQTLTKSLYSFFDLAENPAAADATVAKDTYRRIDSQQLTAQIDYLIHNPQIVSLQLKTNAANKRGNEFLIGQFKTIDRQQRTVIFVVKHSNLIQLINFDQIIRIAA</sequence>
<reference evidence="2" key="1">
    <citation type="journal article" date="2019" name="Int. J. Syst. Evol. Microbiol.">
        <title>The Global Catalogue of Microorganisms (GCM) 10K type strain sequencing project: providing services to taxonomists for standard genome sequencing and annotation.</title>
        <authorList>
            <consortium name="The Broad Institute Genomics Platform"/>
            <consortium name="The Broad Institute Genome Sequencing Center for Infectious Disease"/>
            <person name="Wu L."/>
            <person name="Ma J."/>
        </authorList>
    </citation>
    <scope>NUCLEOTIDE SEQUENCE [LARGE SCALE GENOMIC DNA]</scope>
    <source>
        <strain evidence="2">CCM 8897</strain>
    </source>
</reference>
<gene>
    <name evidence="1" type="ORF">ACFQHW_10490</name>
</gene>
<protein>
    <submittedName>
        <fullName evidence="1">Uncharacterized protein</fullName>
    </submittedName>
</protein>
<proteinExistence type="predicted"/>
<accession>A0ABW1USD0</accession>
<keyword evidence="2" id="KW-1185">Reference proteome</keyword>
<dbReference type="RefSeq" id="WP_125601574.1">
    <property type="nucleotide sequence ID" value="NZ_JBHSSM010000023.1"/>
</dbReference>
<name>A0ABW1USD0_9LACO</name>
<dbReference type="EMBL" id="JBHSSM010000023">
    <property type="protein sequence ID" value="MFC6315990.1"/>
    <property type="molecule type" value="Genomic_DNA"/>
</dbReference>
<evidence type="ECO:0000313" key="1">
    <source>
        <dbReference type="EMBL" id="MFC6315990.1"/>
    </source>
</evidence>
<organism evidence="1 2">
    <name type="scientific">Lapidilactobacillus achengensis</name>
    <dbReference type="NCBI Taxonomy" id="2486000"/>
    <lineage>
        <taxon>Bacteria</taxon>
        <taxon>Bacillati</taxon>
        <taxon>Bacillota</taxon>
        <taxon>Bacilli</taxon>
        <taxon>Lactobacillales</taxon>
        <taxon>Lactobacillaceae</taxon>
        <taxon>Lapidilactobacillus</taxon>
    </lineage>
</organism>
<evidence type="ECO:0000313" key="2">
    <source>
        <dbReference type="Proteomes" id="UP001596310"/>
    </source>
</evidence>